<dbReference type="AlphaFoldDB" id="A0A5D2ILQ1"/>
<feature type="non-terminal residue" evidence="1">
    <location>
        <position position="100"/>
    </location>
</feature>
<keyword evidence="2" id="KW-1185">Reference proteome</keyword>
<sequence length="100" mass="11274">TKIACLLLPKNFPSILYPQIKPNRFTFIFFQPKDLALASASPPCLRFSSFASIILFQHVPKINGVKPSIDEETSDHQRLLDRLQLYGLVDNKVQGDGNCQ</sequence>
<protein>
    <submittedName>
        <fullName evidence="1">Uncharacterized protein</fullName>
    </submittedName>
</protein>
<accession>A0A5D2ILQ1</accession>
<feature type="non-terminal residue" evidence="1">
    <location>
        <position position="1"/>
    </location>
</feature>
<proteinExistence type="predicted"/>
<organism evidence="1 2">
    <name type="scientific">Gossypium tomentosum</name>
    <name type="common">Hawaiian cotton</name>
    <name type="synonym">Gossypium sandvicense</name>
    <dbReference type="NCBI Taxonomy" id="34277"/>
    <lineage>
        <taxon>Eukaryota</taxon>
        <taxon>Viridiplantae</taxon>
        <taxon>Streptophyta</taxon>
        <taxon>Embryophyta</taxon>
        <taxon>Tracheophyta</taxon>
        <taxon>Spermatophyta</taxon>
        <taxon>Magnoliopsida</taxon>
        <taxon>eudicotyledons</taxon>
        <taxon>Gunneridae</taxon>
        <taxon>Pentapetalae</taxon>
        <taxon>rosids</taxon>
        <taxon>malvids</taxon>
        <taxon>Malvales</taxon>
        <taxon>Malvaceae</taxon>
        <taxon>Malvoideae</taxon>
        <taxon>Gossypium</taxon>
    </lineage>
</organism>
<dbReference type="Proteomes" id="UP000322667">
    <property type="component" value="Chromosome D11"/>
</dbReference>
<evidence type="ECO:0000313" key="1">
    <source>
        <dbReference type="EMBL" id="TYH43464.1"/>
    </source>
</evidence>
<gene>
    <name evidence="1" type="ORF">ES332_D11G130500v1</name>
</gene>
<dbReference type="EMBL" id="CM017633">
    <property type="protein sequence ID" value="TYH43464.1"/>
    <property type="molecule type" value="Genomic_DNA"/>
</dbReference>
<name>A0A5D2ILQ1_GOSTO</name>
<evidence type="ECO:0000313" key="2">
    <source>
        <dbReference type="Proteomes" id="UP000322667"/>
    </source>
</evidence>
<reference evidence="1 2" key="1">
    <citation type="submission" date="2019-07" db="EMBL/GenBank/DDBJ databases">
        <title>WGS assembly of Gossypium tomentosum.</title>
        <authorList>
            <person name="Chen Z.J."/>
            <person name="Sreedasyam A."/>
            <person name="Ando A."/>
            <person name="Song Q."/>
            <person name="De L."/>
            <person name="Hulse-Kemp A."/>
            <person name="Ding M."/>
            <person name="Ye W."/>
            <person name="Kirkbride R."/>
            <person name="Jenkins J."/>
            <person name="Plott C."/>
            <person name="Lovell J."/>
            <person name="Lin Y.-M."/>
            <person name="Vaughn R."/>
            <person name="Liu B."/>
            <person name="Li W."/>
            <person name="Simpson S."/>
            <person name="Scheffler B."/>
            <person name="Saski C."/>
            <person name="Grover C."/>
            <person name="Hu G."/>
            <person name="Conover J."/>
            <person name="Carlson J."/>
            <person name="Shu S."/>
            <person name="Boston L."/>
            <person name="Williams M."/>
            <person name="Peterson D."/>
            <person name="Mcgee K."/>
            <person name="Jones D."/>
            <person name="Wendel J."/>
            <person name="Stelly D."/>
            <person name="Grimwood J."/>
            <person name="Schmutz J."/>
        </authorList>
    </citation>
    <scope>NUCLEOTIDE SEQUENCE [LARGE SCALE GENOMIC DNA]</scope>
    <source>
        <strain evidence="1">7179.01</strain>
    </source>
</reference>